<keyword evidence="3" id="KW-1185">Reference proteome</keyword>
<accession>A0A8H4VN36</accession>
<dbReference type="Proteomes" id="UP000521872">
    <property type="component" value="Unassembled WGS sequence"/>
</dbReference>
<evidence type="ECO:0000313" key="3">
    <source>
        <dbReference type="Proteomes" id="UP000521872"/>
    </source>
</evidence>
<keyword evidence="1" id="KW-0812">Transmembrane</keyword>
<comment type="caution">
    <text evidence="2">The sequence shown here is derived from an EMBL/GenBank/DDBJ whole genome shotgun (WGS) entry which is preliminary data.</text>
</comment>
<feature type="transmembrane region" description="Helical" evidence="1">
    <location>
        <begin position="167"/>
        <end position="186"/>
    </location>
</feature>
<keyword evidence="1" id="KW-1133">Transmembrane helix</keyword>
<keyword evidence="1" id="KW-0472">Membrane</keyword>
<feature type="transmembrane region" description="Helical" evidence="1">
    <location>
        <begin position="55"/>
        <end position="74"/>
    </location>
</feature>
<name>A0A8H4VN36_9AGAR</name>
<gene>
    <name evidence="2" type="ORF">D9613_007968</name>
</gene>
<proteinExistence type="predicted"/>
<dbReference type="AlphaFoldDB" id="A0A8H4VN36"/>
<feature type="transmembrane region" description="Helical" evidence="1">
    <location>
        <begin position="274"/>
        <end position="296"/>
    </location>
</feature>
<dbReference type="EMBL" id="JAACJL010000045">
    <property type="protein sequence ID" value="KAF4614145.1"/>
    <property type="molecule type" value="Genomic_DNA"/>
</dbReference>
<organism evidence="2 3">
    <name type="scientific">Agrocybe pediades</name>
    <dbReference type="NCBI Taxonomy" id="84607"/>
    <lineage>
        <taxon>Eukaryota</taxon>
        <taxon>Fungi</taxon>
        <taxon>Dikarya</taxon>
        <taxon>Basidiomycota</taxon>
        <taxon>Agaricomycotina</taxon>
        <taxon>Agaricomycetes</taxon>
        <taxon>Agaricomycetidae</taxon>
        <taxon>Agaricales</taxon>
        <taxon>Agaricineae</taxon>
        <taxon>Strophariaceae</taxon>
        <taxon>Agrocybe</taxon>
    </lineage>
</organism>
<evidence type="ECO:0000256" key="1">
    <source>
        <dbReference type="SAM" id="Phobius"/>
    </source>
</evidence>
<protein>
    <submittedName>
        <fullName evidence="2">Uncharacterized protein</fullName>
    </submittedName>
</protein>
<sequence length="376" mass="42900">MTAQTGLPEPWGQMLMALPGDRWHPRLTPYRLCILTTTLGLGTAKAIATQKGSNVLPITLEWIAGVVLFIAFFVTGKYDLQTNDDTASHSYWSWIFRTDCMEFLWSLLSRFGYRRPSYSSGERELVSEVGEGPAVTVYRLMVSFSVVCFGLTKATLSYCGRSTSANWIEWALGTFISAVFYCVGLYENNTHNLYPWLFEHDHSTYFQPSAVAGIYVYVTLLLWAVIISSIHTWRIALNDNEPQVSVADQRAGPDAVPSAWETFHDKTNDFTVSLVFLISVLFAFAVFVFMTAMMWSEDNFSRRLLADRRPTPLRRARRWASSCVGNVFFRLVLIWEKVMGAKKQDPSIPIIAQFPWTCCMYPSSGEHRHQFSRRVY</sequence>
<reference evidence="2 3" key="1">
    <citation type="submission" date="2019-12" db="EMBL/GenBank/DDBJ databases">
        <authorList>
            <person name="Floudas D."/>
            <person name="Bentzer J."/>
            <person name="Ahren D."/>
            <person name="Johansson T."/>
            <person name="Persson P."/>
            <person name="Tunlid A."/>
        </authorList>
    </citation>
    <scope>NUCLEOTIDE SEQUENCE [LARGE SCALE GENOMIC DNA]</scope>
    <source>
        <strain evidence="2 3">CBS 102.39</strain>
    </source>
</reference>
<feature type="transmembrane region" description="Helical" evidence="1">
    <location>
        <begin position="206"/>
        <end position="227"/>
    </location>
</feature>
<evidence type="ECO:0000313" key="2">
    <source>
        <dbReference type="EMBL" id="KAF4614145.1"/>
    </source>
</evidence>